<feature type="coiled-coil region" evidence="2">
    <location>
        <begin position="454"/>
        <end position="565"/>
    </location>
</feature>
<evidence type="ECO:0000259" key="4">
    <source>
        <dbReference type="PROSITE" id="PS50913"/>
    </source>
</evidence>
<dbReference type="GeneID" id="106127690"/>
<proteinExistence type="predicted"/>
<protein>
    <submittedName>
        <fullName evidence="5 6">Golgin subfamily A member 1-like isoform X1</fullName>
    </submittedName>
</protein>
<dbReference type="Gene3D" id="1.10.287.1490">
    <property type="match status" value="1"/>
</dbReference>
<feature type="region of interest" description="Disordered" evidence="3">
    <location>
        <begin position="35"/>
        <end position="59"/>
    </location>
</feature>
<dbReference type="InterPro" id="IPR051952">
    <property type="entry name" value="Golgi-autophagy_related"/>
</dbReference>
<reference evidence="5 6" key="1">
    <citation type="submission" date="2025-04" db="UniProtKB">
        <authorList>
            <consortium name="RefSeq"/>
        </authorList>
    </citation>
    <scope>IDENTIFICATION</scope>
</reference>
<keyword evidence="1 2" id="KW-0175">Coiled coil</keyword>
<evidence type="ECO:0000313" key="6">
    <source>
        <dbReference type="RefSeq" id="XP_013181341.1"/>
    </source>
</evidence>
<dbReference type="Pfam" id="PF01465">
    <property type="entry name" value="GRIP"/>
    <property type="match status" value="1"/>
</dbReference>
<evidence type="ECO:0000256" key="1">
    <source>
        <dbReference type="ARBA" id="ARBA00023054"/>
    </source>
</evidence>
<dbReference type="PROSITE" id="PS50913">
    <property type="entry name" value="GRIP"/>
    <property type="match status" value="1"/>
</dbReference>
<evidence type="ECO:0000256" key="3">
    <source>
        <dbReference type="SAM" id="MobiDB-lite"/>
    </source>
</evidence>
<name>A0AAJ6ZY15_PAPXU</name>
<dbReference type="GO" id="GO:0005794">
    <property type="term" value="C:Golgi apparatus"/>
    <property type="evidence" value="ECO:0007669"/>
    <property type="project" value="TreeGrafter"/>
</dbReference>
<accession>A0AAJ6ZY15</accession>
<dbReference type="SMART" id="SM00755">
    <property type="entry name" value="Grip"/>
    <property type="match status" value="1"/>
</dbReference>
<sequence>MFASLKSKIKEETGSDISKLTSSWRTGAFLGRITLRDDSSTTSPSSSGGHGDTNSDSISPQLQTYLSERTGCEIDNSGLQQQYTAQLEAKLRERDAYWEQRVEELQQSLAAVQGEEAAAAQAVARIAQSEAARASSERDVALRQLNELKTRLAAVETAQNRLDTLTEELEQSRRQWARERAELTGALGEADARARDLADQLEVLRAALPPDNPHHHMHDDDKRELLVSGCAEFDRVSRERAVLSRQLQEAKMALADVKTSWSGQIASLETQVARLSRQAGEEGAERRRVETEKKEIQDKLNKMAAELDKTKQSLANSEAKVTRLNGEVHSLAMEVKGLRAAADRSDEKTMELERRLQVLTNENKKLMEELEEEKERVNELKDSAEASNRREDQHRTEVTRLHSVVTEMQQDYVNMQKKYDNTRNDVYRERRQKDEALLRNATMSQSVEMSQCEVRYLEDELAEQRTKIAELEEVIADHKENQATCMIIKQNEEKKEEEIDDLKKRIISLMTSESELKKKVHYLETEIIDKNKKIKTLENRILDMKKTLQRELQSSKSDLTSAEEQDISRRYLKHVVLRFVTGREREARQLTRALAALLRLSAHEEASLRAALPPRSSGLAAWLPAMPAMPAISSLSSLTSLTSNT</sequence>
<gene>
    <name evidence="5 6" type="primary">LOC106127690</name>
</gene>
<dbReference type="RefSeq" id="XP_013181341.1">
    <property type="nucleotide sequence ID" value="XM_013325887.1"/>
</dbReference>
<feature type="domain" description="GRIP" evidence="4">
    <location>
        <begin position="562"/>
        <end position="611"/>
    </location>
</feature>
<evidence type="ECO:0000313" key="5">
    <source>
        <dbReference type="RefSeq" id="XP_013181340.1"/>
    </source>
</evidence>
<dbReference type="InterPro" id="IPR000237">
    <property type="entry name" value="GRIP_dom"/>
</dbReference>
<dbReference type="RefSeq" id="XP_013181340.1">
    <property type="nucleotide sequence ID" value="XM_013325886.1"/>
</dbReference>
<feature type="coiled-coil region" evidence="2">
    <location>
        <begin position="131"/>
        <end position="207"/>
    </location>
</feature>
<dbReference type="PANTHER" id="PTHR23157">
    <property type="entry name" value="GRIP AND COILED-COIL DOMAIN-CONTAINING PROTEIN 1"/>
    <property type="match status" value="1"/>
</dbReference>
<dbReference type="KEGG" id="pxu:106127690"/>
<dbReference type="AlphaFoldDB" id="A0AAJ6ZY15"/>
<dbReference type="CTD" id="36492"/>
<evidence type="ECO:0000256" key="2">
    <source>
        <dbReference type="SAM" id="Coils"/>
    </source>
</evidence>
<feature type="region of interest" description="Disordered" evidence="3">
    <location>
        <begin position="369"/>
        <end position="397"/>
    </location>
</feature>
<organism evidence="6">
    <name type="scientific">Papilio xuthus</name>
    <name type="common">Asian swallowtail butterfly</name>
    <dbReference type="NCBI Taxonomy" id="66420"/>
    <lineage>
        <taxon>Eukaryota</taxon>
        <taxon>Metazoa</taxon>
        <taxon>Ecdysozoa</taxon>
        <taxon>Arthropoda</taxon>
        <taxon>Hexapoda</taxon>
        <taxon>Insecta</taxon>
        <taxon>Pterygota</taxon>
        <taxon>Neoptera</taxon>
        <taxon>Endopterygota</taxon>
        <taxon>Lepidoptera</taxon>
        <taxon>Glossata</taxon>
        <taxon>Ditrysia</taxon>
        <taxon>Papilionoidea</taxon>
        <taxon>Papilionidae</taxon>
        <taxon>Papilioninae</taxon>
        <taxon>Papilio</taxon>
    </lineage>
</organism>
<dbReference type="Proteomes" id="UP000694872">
    <property type="component" value="Unplaced"/>
</dbReference>
<dbReference type="PANTHER" id="PTHR23157:SF24">
    <property type="entry name" value="GOLGIN SUBFAMILY A MEMBER 1"/>
    <property type="match status" value="1"/>
</dbReference>